<evidence type="ECO:0000313" key="2">
    <source>
        <dbReference type="EMBL" id="GEU39987.1"/>
    </source>
</evidence>
<name>A0A6L2JTU5_TANCI</name>
<comment type="caution">
    <text evidence="2">The sequence shown here is derived from an EMBL/GenBank/DDBJ whole genome shotgun (WGS) entry which is preliminary data.</text>
</comment>
<feature type="region of interest" description="Disordered" evidence="1">
    <location>
        <begin position="24"/>
        <end position="64"/>
    </location>
</feature>
<organism evidence="2">
    <name type="scientific">Tanacetum cinerariifolium</name>
    <name type="common">Dalmatian daisy</name>
    <name type="synonym">Chrysanthemum cinerariifolium</name>
    <dbReference type="NCBI Taxonomy" id="118510"/>
    <lineage>
        <taxon>Eukaryota</taxon>
        <taxon>Viridiplantae</taxon>
        <taxon>Streptophyta</taxon>
        <taxon>Embryophyta</taxon>
        <taxon>Tracheophyta</taxon>
        <taxon>Spermatophyta</taxon>
        <taxon>Magnoliopsida</taxon>
        <taxon>eudicotyledons</taxon>
        <taxon>Gunneridae</taxon>
        <taxon>Pentapetalae</taxon>
        <taxon>asterids</taxon>
        <taxon>campanulids</taxon>
        <taxon>Asterales</taxon>
        <taxon>Asteraceae</taxon>
        <taxon>Asteroideae</taxon>
        <taxon>Anthemideae</taxon>
        <taxon>Anthemidinae</taxon>
        <taxon>Tanacetum</taxon>
    </lineage>
</organism>
<dbReference type="EMBL" id="BKCJ010001243">
    <property type="protein sequence ID" value="GEU39987.1"/>
    <property type="molecule type" value="Genomic_DNA"/>
</dbReference>
<accession>A0A6L2JTU5</accession>
<proteinExistence type="predicted"/>
<reference evidence="2" key="1">
    <citation type="journal article" date="2019" name="Sci. Rep.">
        <title>Draft genome of Tanacetum cinerariifolium, the natural source of mosquito coil.</title>
        <authorList>
            <person name="Yamashiro T."/>
            <person name="Shiraishi A."/>
            <person name="Satake H."/>
            <person name="Nakayama K."/>
        </authorList>
    </citation>
    <scope>NUCLEOTIDE SEQUENCE</scope>
</reference>
<feature type="compositionally biased region" description="Acidic residues" evidence="1">
    <location>
        <begin position="109"/>
        <end position="128"/>
    </location>
</feature>
<feature type="compositionally biased region" description="Basic and acidic residues" evidence="1">
    <location>
        <begin position="46"/>
        <end position="64"/>
    </location>
</feature>
<feature type="region of interest" description="Disordered" evidence="1">
    <location>
        <begin position="108"/>
        <end position="128"/>
    </location>
</feature>
<feature type="compositionally biased region" description="Basic residues" evidence="1">
    <location>
        <begin position="34"/>
        <end position="45"/>
    </location>
</feature>
<protein>
    <submittedName>
        <fullName evidence="2">Retrovirus-related Pol polyprotein from transposon TNT 1-94</fullName>
    </submittedName>
</protein>
<sequence>MNGVGNELVVKQKRERSRMFVAMPNPSIVPPQKNKGRPRGSRRKQRLADVDMNSKGKEQVSQKAIVKESVDDRAVWDKVKISNEYLAKIKAKYVGDYKTIRDDAFSVSETEDDDVEDNDTEDDDDDYDYEVGWYDTDVKRDWWLPKMNASTLKVSKVKRKHGTQKKIASEVKRPNSVINKPKSEVRITNCILDLRAPKSVVRCSSSKRVKCVDGFAPKRKSGK</sequence>
<dbReference type="AlphaFoldDB" id="A0A6L2JTU5"/>
<gene>
    <name evidence="2" type="ORF">Tci_011965</name>
</gene>
<evidence type="ECO:0000256" key="1">
    <source>
        <dbReference type="SAM" id="MobiDB-lite"/>
    </source>
</evidence>